<sequence>MFVQIFLLLNIALKSIAENWFESVYCARRRVYCARCNCQAIMEGSLLPAARGAGLAAPGASAMPIYRLSAFLLFER</sequence>
<accession>A0A392RTI8</accession>
<evidence type="ECO:0000256" key="1">
    <source>
        <dbReference type="SAM" id="SignalP"/>
    </source>
</evidence>
<evidence type="ECO:0000313" key="2">
    <source>
        <dbReference type="EMBL" id="MCI39913.1"/>
    </source>
</evidence>
<dbReference type="EMBL" id="LXQA010273412">
    <property type="protein sequence ID" value="MCI39913.1"/>
    <property type="molecule type" value="Genomic_DNA"/>
</dbReference>
<organism evidence="2 3">
    <name type="scientific">Trifolium medium</name>
    <dbReference type="NCBI Taxonomy" id="97028"/>
    <lineage>
        <taxon>Eukaryota</taxon>
        <taxon>Viridiplantae</taxon>
        <taxon>Streptophyta</taxon>
        <taxon>Embryophyta</taxon>
        <taxon>Tracheophyta</taxon>
        <taxon>Spermatophyta</taxon>
        <taxon>Magnoliopsida</taxon>
        <taxon>eudicotyledons</taxon>
        <taxon>Gunneridae</taxon>
        <taxon>Pentapetalae</taxon>
        <taxon>rosids</taxon>
        <taxon>fabids</taxon>
        <taxon>Fabales</taxon>
        <taxon>Fabaceae</taxon>
        <taxon>Papilionoideae</taxon>
        <taxon>50 kb inversion clade</taxon>
        <taxon>NPAAA clade</taxon>
        <taxon>Hologalegina</taxon>
        <taxon>IRL clade</taxon>
        <taxon>Trifolieae</taxon>
        <taxon>Trifolium</taxon>
    </lineage>
</organism>
<reference evidence="2 3" key="1">
    <citation type="journal article" date="2018" name="Front. Plant Sci.">
        <title>Red Clover (Trifolium pratense) and Zigzag Clover (T. medium) - A Picture of Genomic Similarities and Differences.</title>
        <authorList>
            <person name="Dluhosova J."/>
            <person name="Istvanek J."/>
            <person name="Nedelnik J."/>
            <person name="Repkova J."/>
        </authorList>
    </citation>
    <scope>NUCLEOTIDE SEQUENCE [LARGE SCALE GENOMIC DNA]</scope>
    <source>
        <strain evidence="3">cv. 10/8</strain>
        <tissue evidence="2">Leaf</tissue>
    </source>
</reference>
<keyword evidence="1" id="KW-0732">Signal</keyword>
<name>A0A392RTI8_9FABA</name>
<protein>
    <submittedName>
        <fullName evidence="2">Uncharacterized protein</fullName>
    </submittedName>
</protein>
<dbReference type="AlphaFoldDB" id="A0A392RTI8"/>
<feature type="signal peptide" evidence="1">
    <location>
        <begin position="1"/>
        <end position="17"/>
    </location>
</feature>
<comment type="caution">
    <text evidence="2">The sequence shown here is derived from an EMBL/GenBank/DDBJ whole genome shotgun (WGS) entry which is preliminary data.</text>
</comment>
<proteinExistence type="predicted"/>
<feature type="chain" id="PRO_5017228530" evidence="1">
    <location>
        <begin position="18"/>
        <end position="76"/>
    </location>
</feature>
<evidence type="ECO:0000313" key="3">
    <source>
        <dbReference type="Proteomes" id="UP000265520"/>
    </source>
</evidence>
<keyword evidence="3" id="KW-1185">Reference proteome</keyword>
<feature type="non-terminal residue" evidence="2">
    <location>
        <position position="76"/>
    </location>
</feature>
<dbReference type="Proteomes" id="UP000265520">
    <property type="component" value="Unassembled WGS sequence"/>
</dbReference>